<dbReference type="PANTHER" id="PTHR34293">
    <property type="entry name" value="HTH-TYPE TRANSCRIPTIONAL REGULATOR TRMBL2"/>
    <property type="match status" value="1"/>
</dbReference>
<dbReference type="PANTHER" id="PTHR34293:SF1">
    <property type="entry name" value="HTH-TYPE TRANSCRIPTIONAL REGULATOR TRMBL2"/>
    <property type="match status" value="1"/>
</dbReference>
<proteinExistence type="predicted"/>
<evidence type="ECO:0000259" key="1">
    <source>
        <dbReference type="Pfam" id="PF01978"/>
    </source>
</evidence>
<reference evidence="3" key="1">
    <citation type="submission" date="2017-09" db="EMBL/GenBank/DDBJ databases">
        <title>Depth-based differentiation of microbial function through sediment-hosted aquifers and enrichment of novel symbionts in the deep terrestrial subsurface.</title>
        <authorList>
            <person name="Probst A.J."/>
            <person name="Ladd B."/>
            <person name="Jarett J.K."/>
            <person name="Geller-Mcgrath D.E."/>
            <person name="Sieber C.M.K."/>
            <person name="Emerson J.B."/>
            <person name="Anantharaman K."/>
            <person name="Thomas B.C."/>
            <person name="Malmstrom R."/>
            <person name="Stieglmeier M."/>
            <person name="Klingl A."/>
            <person name="Woyke T."/>
            <person name="Ryan C.M."/>
            <person name="Banfield J.F."/>
        </authorList>
    </citation>
    <scope>NUCLEOTIDE SEQUENCE [LARGE SCALE GENOMIC DNA]</scope>
</reference>
<dbReference type="SUPFAM" id="SSF46785">
    <property type="entry name" value="Winged helix' DNA-binding domain"/>
    <property type="match status" value="1"/>
</dbReference>
<dbReference type="Gene3D" id="1.10.10.10">
    <property type="entry name" value="Winged helix-like DNA-binding domain superfamily/Winged helix DNA-binding domain"/>
    <property type="match status" value="1"/>
</dbReference>
<feature type="domain" description="Transcription regulator TrmB N-terminal" evidence="1">
    <location>
        <begin position="13"/>
        <end position="76"/>
    </location>
</feature>
<dbReference type="InterPro" id="IPR051797">
    <property type="entry name" value="TrmB-like"/>
</dbReference>
<name>A0A2H0VC00_9BACT</name>
<dbReference type="InterPro" id="IPR002831">
    <property type="entry name" value="Tscrpt_reg_TrmB_N"/>
</dbReference>
<dbReference type="Proteomes" id="UP000230557">
    <property type="component" value="Unassembled WGS sequence"/>
</dbReference>
<sequence>MTNSTKLDLEKDLRKLGLSENQSLIYLTLIKLGPITASRLSEDIKMKRSTTYLILDQLMGLGLVFSNRKGKKTFFASEKPDRLEKLTKRMRREVISAELVLEKMIPALKDIASTGSGGESKITHLEGINAVKNILLDIASSKASWYVFGSATKLLKKLSLKDLREALEEGEVNKHKASSPKIYFITDKDILDLKEFQKHLPERREIKIVPGEIGVSSAMILYDQKIAMFSFEKNPFVTVIEGKELHEMVKLMYMMVWRSIK</sequence>
<organism evidence="2 3">
    <name type="scientific">Candidatus Doudnabacteria bacterium CG10_big_fil_rev_8_21_14_0_10_41_10</name>
    <dbReference type="NCBI Taxonomy" id="1974551"/>
    <lineage>
        <taxon>Bacteria</taxon>
        <taxon>Candidatus Doudnaibacteriota</taxon>
    </lineage>
</organism>
<evidence type="ECO:0000313" key="2">
    <source>
        <dbReference type="EMBL" id="PIR96647.1"/>
    </source>
</evidence>
<dbReference type="Pfam" id="PF01978">
    <property type="entry name" value="TrmB"/>
    <property type="match status" value="1"/>
</dbReference>
<dbReference type="AlphaFoldDB" id="A0A2H0VC00"/>
<comment type="caution">
    <text evidence="2">The sequence shown here is derived from an EMBL/GenBank/DDBJ whole genome shotgun (WGS) entry which is preliminary data.</text>
</comment>
<dbReference type="InterPro" id="IPR036388">
    <property type="entry name" value="WH-like_DNA-bd_sf"/>
</dbReference>
<protein>
    <recommendedName>
        <fullName evidence="1">Transcription regulator TrmB N-terminal domain-containing protein</fullName>
    </recommendedName>
</protein>
<evidence type="ECO:0000313" key="3">
    <source>
        <dbReference type="Proteomes" id="UP000230557"/>
    </source>
</evidence>
<dbReference type="EMBL" id="PFAJ01000070">
    <property type="protein sequence ID" value="PIR96647.1"/>
    <property type="molecule type" value="Genomic_DNA"/>
</dbReference>
<accession>A0A2H0VC00</accession>
<dbReference type="InterPro" id="IPR036390">
    <property type="entry name" value="WH_DNA-bd_sf"/>
</dbReference>
<gene>
    <name evidence="2" type="ORF">COT91_05285</name>
</gene>